<accession>A0A9D1Z8X2</accession>
<dbReference type="GO" id="GO:0009055">
    <property type="term" value="F:electron transfer activity"/>
    <property type="evidence" value="ECO:0007669"/>
    <property type="project" value="InterPro"/>
</dbReference>
<protein>
    <submittedName>
        <fullName evidence="2">Flavodoxin domain-containing protein</fullName>
    </submittedName>
</protein>
<evidence type="ECO:0000313" key="3">
    <source>
        <dbReference type="Proteomes" id="UP000824135"/>
    </source>
</evidence>
<dbReference type="Proteomes" id="UP000824135">
    <property type="component" value="Unassembled WGS sequence"/>
</dbReference>
<dbReference type="InterPro" id="IPR052200">
    <property type="entry name" value="Protoporphyrinogen_IX_DH"/>
</dbReference>
<dbReference type="EMBL" id="DXCO01000039">
    <property type="protein sequence ID" value="HIY78652.1"/>
    <property type="molecule type" value="Genomic_DNA"/>
</dbReference>
<gene>
    <name evidence="2" type="ORF">H9728_06370</name>
</gene>
<dbReference type="PANTHER" id="PTHR38030:SF2">
    <property type="entry name" value="PROTOPORPHYRINOGEN IX DEHYDROGENASE [QUINONE]"/>
    <property type="match status" value="1"/>
</dbReference>
<reference evidence="2" key="2">
    <citation type="submission" date="2021-04" db="EMBL/GenBank/DDBJ databases">
        <authorList>
            <person name="Gilroy R."/>
        </authorList>
    </citation>
    <scope>NUCLEOTIDE SEQUENCE</scope>
    <source>
        <strain evidence="2">CHK199-9574</strain>
    </source>
</reference>
<dbReference type="InterPro" id="IPR001226">
    <property type="entry name" value="Flavodoxin_CS"/>
</dbReference>
<proteinExistence type="predicted"/>
<sequence length="176" mass="19045">MHAFIVIYGSHYGNTEKYARAIAAALGCPALSAKEVRTADLAGKTVVFGGGVYAGSICGWKRTAKKIAKAKAPRLVLFVCGLADPAKQKTRDEARMLFEKKCAAAKDAPVFCLRGGIDYGKLKFGHRTMMAMLMQYLKRKKDPSPEDAQLLATYGKAVDFYDESTAKAVIDAAKSL</sequence>
<dbReference type="InterPro" id="IPR026816">
    <property type="entry name" value="Flavodoxin_dom"/>
</dbReference>
<dbReference type="SUPFAM" id="SSF52218">
    <property type="entry name" value="Flavoproteins"/>
    <property type="match status" value="1"/>
</dbReference>
<dbReference type="GO" id="GO:0010181">
    <property type="term" value="F:FMN binding"/>
    <property type="evidence" value="ECO:0007669"/>
    <property type="project" value="InterPro"/>
</dbReference>
<name>A0A9D1Z8X2_9FIRM</name>
<dbReference type="InterPro" id="IPR029039">
    <property type="entry name" value="Flavoprotein-like_sf"/>
</dbReference>
<dbReference type="AlphaFoldDB" id="A0A9D1Z8X2"/>
<dbReference type="Gene3D" id="3.40.50.360">
    <property type="match status" value="1"/>
</dbReference>
<reference evidence="2" key="1">
    <citation type="journal article" date="2021" name="PeerJ">
        <title>Extensive microbial diversity within the chicken gut microbiome revealed by metagenomics and culture.</title>
        <authorList>
            <person name="Gilroy R."/>
            <person name="Ravi A."/>
            <person name="Getino M."/>
            <person name="Pursley I."/>
            <person name="Horton D.L."/>
            <person name="Alikhan N.F."/>
            <person name="Baker D."/>
            <person name="Gharbi K."/>
            <person name="Hall N."/>
            <person name="Watson M."/>
            <person name="Adriaenssens E.M."/>
            <person name="Foster-Nyarko E."/>
            <person name="Jarju S."/>
            <person name="Secka A."/>
            <person name="Antonio M."/>
            <person name="Oren A."/>
            <person name="Chaudhuri R.R."/>
            <person name="La Ragione R."/>
            <person name="Hildebrand F."/>
            <person name="Pallen M.J."/>
        </authorList>
    </citation>
    <scope>NUCLEOTIDE SEQUENCE</scope>
    <source>
        <strain evidence="2">CHK199-9574</strain>
    </source>
</reference>
<comment type="caution">
    <text evidence="2">The sequence shown here is derived from an EMBL/GenBank/DDBJ whole genome shotgun (WGS) entry which is preliminary data.</text>
</comment>
<evidence type="ECO:0000259" key="1">
    <source>
        <dbReference type="Pfam" id="PF12724"/>
    </source>
</evidence>
<feature type="domain" description="Flavodoxin" evidence="1">
    <location>
        <begin position="5"/>
        <end position="143"/>
    </location>
</feature>
<evidence type="ECO:0000313" key="2">
    <source>
        <dbReference type="EMBL" id="HIY78652.1"/>
    </source>
</evidence>
<dbReference type="GO" id="GO:0070819">
    <property type="term" value="F:menaquinone-dependent protoporphyrinogen oxidase activity"/>
    <property type="evidence" value="ECO:0007669"/>
    <property type="project" value="TreeGrafter"/>
</dbReference>
<dbReference type="PROSITE" id="PS00201">
    <property type="entry name" value="FLAVODOXIN"/>
    <property type="match status" value="1"/>
</dbReference>
<organism evidence="2 3">
    <name type="scientific">Candidatus Borkfalkia excrementavium</name>
    <dbReference type="NCBI Taxonomy" id="2838505"/>
    <lineage>
        <taxon>Bacteria</taxon>
        <taxon>Bacillati</taxon>
        <taxon>Bacillota</taxon>
        <taxon>Clostridia</taxon>
        <taxon>Christensenellales</taxon>
        <taxon>Christensenellaceae</taxon>
        <taxon>Candidatus Borkfalkia</taxon>
    </lineage>
</organism>
<dbReference type="PANTHER" id="PTHR38030">
    <property type="entry name" value="PROTOPORPHYRINOGEN IX DEHYDROGENASE [MENAQUINONE]"/>
    <property type="match status" value="1"/>
</dbReference>
<dbReference type="Pfam" id="PF12724">
    <property type="entry name" value="Flavodoxin_5"/>
    <property type="match status" value="1"/>
</dbReference>
<dbReference type="GO" id="GO:0006783">
    <property type="term" value="P:heme biosynthetic process"/>
    <property type="evidence" value="ECO:0007669"/>
    <property type="project" value="TreeGrafter"/>
</dbReference>